<comment type="subunit">
    <text evidence="6">Forms polymers.</text>
</comment>
<keyword evidence="1 6" id="KW-0963">Cytoplasm</keyword>
<evidence type="ECO:0000313" key="7">
    <source>
        <dbReference type="EMBL" id="GLI34376.1"/>
    </source>
</evidence>
<feature type="binding site" evidence="6">
    <location>
        <begin position="163"/>
        <end position="165"/>
    </location>
    <ligand>
        <name>ATP</name>
        <dbReference type="ChEBI" id="CHEBI:30616"/>
    </ligand>
</feature>
<dbReference type="GO" id="GO:0005524">
    <property type="term" value="F:ATP binding"/>
    <property type="evidence" value="ECO:0007669"/>
    <property type="project" value="UniProtKB-KW"/>
</dbReference>
<dbReference type="PANTHER" id="PTHR42749:SF1">
    <property type="entry name" value="CELL SHAPE-DETERMINING PROTEIN MREB"/>
    <property type="match status" value="1"/>
</dbReference>
<keyword evidence="4 6" id="KW-0133">Cell shape</keyword>
<dbReference type="PRINTS" id="PR01652">
    <property type="entry name" value="SHAPEPROTEIN"/>
</dbReference>
<dbReference type="GO" id="GO:0000902">
    <property type="term" value="P:cell morphogenesis"/>
    <property type="evidence" value="ECO:0007669"/>
    <property type="project" value="InterPro"/>
</dbReference>
<evidence type="ECO:0000256" key="5">
    <source>
        <dbReference type="ARBA" id="ARBA00023458"/>
    </source>
</evidence>
<evidence type="ECO:0000313" key="8">
    <source>
        <dbReference type="Proteomes" id="UP001144372"/>
    </source>
</evidence>
<comment type="function">
    <text evidence="6">Forms membrane-associated dynamic filaments that are essential for cell shape determination. Acts by regulating cell wall synthesis and cell elongation, and thus cell shape. A feedback loop between cell geometry and MreB localization may maintain elongated cell shape by targeting cell wall growth to regions of negative cell wall curvature.</text>
</comment>
<proteinExistence type="inferred from homology"/>
<protein>
    <recommendedName>
        <fullName evidence="6">Cell shape-determining protein MreB</fullName>
    </recommendedName>
</protein>
<dbReference type="PANTHER" id="PTHR42749">
    <property type="entry name" value="CELL SHAPE-DETERMINING PROTEIN MREB"/>
    <property type="match status" value="1"/>
</dbReference>
<evidence type="ECO:0000256" key="2">
    <source>
        <dbReference type="ARBA" id="ARBA00022741"/>
    </source>
</evidence>
<dbReference type="InterPro" id="IPR056546">
    <property type="entry name" value="MreB_MamK-like"/>
</dbReference>
<keyword evidence="8" id="KW-1185">Reference proteome</keyword>
<dbReference type="InterPro" id="IPR004753">
    <property type="entry name" value="MreB"/>
</dbReference>
<feature type="binding site" evidence="6">
    <location>
        <begin position="19"/>
        <end position="21"/>
    </location>
    <ligand>
        <name>ATP</name>
        <dbReference type="ChEBI" id="CHEBI:30616"/>
    </ligand>
</feature>
<evidence type="ECO:0000256" key="4">
    <source>
        <dbReference type="ARBA" id="ARBA00022960"/>
    </source>
</evidence>
<dbReference type="NCBIfam" id="TIGR00904">
    <property type="entry name" value="mreB"/>
    <property type="match status" value="1"/>
</dbReference>
<dbReference type="AlphaFoldDB" id="A0A9W6D6B0"/>
<evidence type="ECO:0000256" key="6">
    <source>
        <dbReference type="HAMAP-Rule" id="MF_02207"/>
    </source>
</evidence>
<name>A0A9W6D6B0_9BACT</name>
<dbReference type="Pfam" id="PF06723">
    <property type="entry name" value="MreB_Mbl"/>
    <property type="match status" value="1"/>
</dbReference>
<comment type="subcellular location">
    <subcellularLocation>
        <location evidence="6">Cytoplasm</location>
    </subcellularLocation>
    <text evidence="6">Membrane-associated.</text>
</comment>
<dbReference type="HAMAP" id="MF_02207">
    <property type="entry name" value="MreB"/>
    <property type="match status" value="1"/>
</dbReference>
<dbReference type="EMBL" id="BSDR01000001">
    <property type="protein sequence ID" value="GLI34376.1"/>
    <property type="molecule type" value="Genomic_DNA"/>
</dbReference>
<dbReference type="CDD" id="cd10225">
    <property type="entry name" value="ASKHA_NBD_MreB-like"/>
    <property type="match status" value="1"/>
</dbReference>
<dbReference type="Gene3D" id="3.30.420.40">
    <property type="match status" value="3"/>
</dbReference>
<evidence type="ECO:0000256" key="1">
    <source>
        <dbReference type="ARBA" id="ARBA00022490"/>
    </source>
</evidence>
<comment type="similarity">
    <text evidence="5 6">Belongs to the FtsA/MreB family.</text>
</comment>
<dbReference type="Proteomes" id="UP001144372">
    <property type="component" value="Unassembled WGS sequence"/>
</dbReference>
<dbReference type="GO" id="GO:0008360">
    <property type="term" value="P:regulation of cell shape"/>
    <property type="evidence" value="ECO:0007669"/>
    <property type="project" value="UniProtKB-UniRule"/>
</dbReference>
<evidence type="ECO:0000256" key="3">
    <source>
        <dbReference type="ARBA" id="ARBA00022840"/>
    </source>
</evidence>
<dbReference type="NCBIfam" id="NF010539">
    <property type="entry name" value="PRK13927.1"/>
    <property type="match status" value="1"/>
</dbReference>
<keyword evidence="2 6" id="KW-0547">Nucleotide-binding</keyword>
<sequence>MIGRMFDFLSKDMAMDLGTANTLIYIRGKGVVLDEPSIVSLDKETQKIVAVGKEAKNLAGRHGKNTISVRPLKDGVIHDFETAAFMIRTFLGKVFKRVPLSRPKLVIAVPAGITSVEKRAVIEASEVAGAGKVYLIEEPMAAAIGTGLPVDQAKGQMIVDIGGGTTEVAIISNFTVTCSESLRIAGDEANEAICNYIRREHHMNISDSMAEIIKIKIGSAVPLKKPLEVKLRGKDLASNMPRVVTITDADIRQAIKDPTRAIVEGVRRVLEKASPDLASDIAENGIWLAGGGALLKGLRLLINQATGLEVQKSEDPLRAVIRGAGAVTEQFDFYRDVFLN</sequence>
<feature type="binding site" evidence="6">
    <location>
        <begin position="211"/>
        <end position="214"/>
    </location>
    <ligand>
        <name>ATP</name>
        <dbReference type="ChEBI" id="CHEBI:30616"/>
    </ligand>
</feature>
<reference evidence="7" key="1">
    <citation type="submission" date="2022-12" db="EMBL/GenBank/DDBJ databases">
        <title>Reference genome sequencing for broad-spectrum identification of bacterial and archaeal isolates by mass spectrometry.</title>
        <authorList>
            <person name="Sekiguchi Y."/>
            <person name="Tourlousse D.M."/>
        </authorList>
    </citation>
    <scope>NUCLEOTIDE SEQUENCE</scope>
    <source>
        <strain evidence="7">ASRB1</strain>
    </source>
</reference>
<keyword evidence="3 6" id="KW-0067">ATP-binding</keyword>
<organism evidence="7 8">
    <name type="scientific">Desulforhabdus amnigena</name>
    <dbReference type="NCBI Taxonomy" id="40218"/>
    <lineage>
        <taxon>Bacteria</taxon>
        <taxon>Pseudomonadati</taxon>
        <taxon>Thermodesulfobacteriota</taxon>
        <taxon>Syntrophobacteria</taxon>
        <taxon>Syntrophobacterales</taxon>
        <taxon>Syntrophobacteraceae</taxon>
        <taxon>Desulforhabdus</taxon>
    </lineage>
</organism>
<dbReference type="GO" id="GO:0005737">
    <property type="term" value="C:cytoplasm"/>
    <property type="evidence" value="ECO:0007669"/>
    <property type="project" value="UniProtKB-SubCell"/>
</dbReference>
<accession>A0A9W6D6B0</accession>
<dbReference type="SUPFAM" id="SSF53067">
    <property type="entry name" value="Actin-like ATPase domain"/>
    <property type="match status" value="2"/>
</dbReference>
<gene>
    <name evidence="6" type="primary">mreB</name>
    <name evidence="7" type="ORF">DAMNIGENAA_18090</name>
</gene>
<dbReference type="InterPro" id="IPR043129">
    <property type="entry name" value="ATPase_NBD"/>
</dbReference>
<comment type="caution">
    <text evidence="7">The sequence shown here is derived from an EMBL/GenBank/DDBJ whole genome shotgun (WGS) entry which is preliminary data.</text>
</comment>
<feature type="binding site" evidence="6">
    <location>
        <begin position="291"/>
        <end position="294"/>
    </location>
    <ligand>
        <name>ATP</name>
        <dbReference type="ChEBI" id="CHEBI:30616"/>
    </ligand>
</feature>